<dbReference type="InterPro" id="IPR036188">
    <property type="entry name" value="FAD/NAD-bd_sf"/>
</dbReference>
<dbReference type="EMBL" id="JBHSXS010000012">
    <property type="protein sequence ID" value="MFC6882306.1"/>
    <property type="molecule type" value="Genomic_DNA"/>
</dbReference>
<dbReference type="PRINTS" id="PR00420">
    <property type="entry name" value="RNGMNOXGNASE"/>
</dbReference>
<evidence type="ECO:0000256" key="3">
    <source>
        <dbReference type="SAM" id="MobiDB-lite"/>
    </source>
</evidence>
<proteinExistence type="predicted"/>
<dbReference type="PANTHER" id="PTHR13789">
    <property type="entry name" value="MONOOXYGENASE"/>
    <property type="match status" value="1"/>
</dbReference>
<evidence type="ECO:0000256" key="1">
    <source>
        <dbReference type="ARBA" id="ARBA00023002"/>
    </source>
</evidence>
<keyword evidence="1" id="KW-0560">Oxidoreductase</keyword>
<comment type="caution">
    <text evidence="5">The sequence shown here is derived from an EMBL/GenBank/DDBJ whole genome shotgun (WGS) entry which is preliminary data.</text>
</comment>
<keyword evidence="6" id="KW-1185">Reference proteome</keyword>
<evidence type="ECO:0000313" key="6">
    <source>
        <dbReference type="Proteomes" id="UP001596380"/>
    </source>
</evidence>
<dbReference type="Pfam" id="PF01494">
    <property type="entry name" value="FAD_binding_3"/>
    <property type="match status" value="1"/>
</dbReference>
<gene>
    <name evidence="5" type="ORF">ACFQKB_21305</name>
</gene>
<feature type="compositionally biased region" description="Basic and acidic residues" evidence="3">
    <location>
        <begin position="1"/>
        <end position="13"/>
    </location>
</feature>
<sequence>MTRGERGGRDARRSGGAPDGREGRRRIIVAGAGIGGLTAALCLARTGNEVTVLERAAEPRESGAGILLMNNGLAVLDGLGFGAELRAAGNRVDAATLHGADGRPLTAIAVPDRGPGLDHALMLRRSALHGVLLDAARRQRGLGLRFGAPVVAGHPSGRVTAEIAGVRETFTADLVVAADGVRSVLRGHGRFGARFRDLRALSIRGMVPVETPALTGLDEYWSPAGVFGGAPMGDGSTYFFTSATKRPLPHAVGARDLAAFRAVWRQALPTVAPVLEHVREFGDLYVTGIARVDCERWVDGRLVLLGDAAHAMPPNLGQGGSSAIIDGAVLAHELAADRPLAEALARYDARRRPVVRALQDKVGTLFRLTEAPPPGMSRVYEAAVRLASRVPRSGGGEALLQEDPAWLHAQAASMSDARLPKEARDGTA</sequence>
<name>A0ABW2CNS7_9ACTN</name>
<feature type="domain" description="FAD-binding" evidence="4">
    <location>
        <begin position="27"/>
        <end position="360"/>
    </location>
</feature>
<keyword evidence="2" id="KW-0503">Monooxygenase</keyword>
<dbReference type="RefSeq" id="WP_160822614.1">
    <property type="nucleotide sequence ID" value="NZ_JBHSXS010000012.1"/>
</dbReference>
<evidence type="ECO:0000256" key="2">
    <source>
        <dbReference type="ARBA" id="ARBA00023033"/>
    </source>
</evidence>
<dbReference type="Proteomes" id="UP001596380">
    <property type="component" value="Unassembled WGS sequence"/>
</dbReference>
<evidence type="ECO:0000259" key="4">
    <source>
        <dbReference type="Pfam" id="PF01494"/>
    </source>
</evidence>
<protein>
    <submittedName>
        <fullName evidence="5">FAD-dependent oxidoreductase</fullName>
    </submittedName>
</protein>
<dbReference type="PANTHER" id="PTHR13789:SF309">
    <property type="entry name" value="PUTATIVE (AFU_ORTHOLOGUE AFUA_6G14510)-RELATED"/>
    <property type="match status" value="1"/>
</dbReference>
<accession>A0ABW2CNS7</accession>
<feature type="region of interest" description="Disordered" evidence="3">
    <location>
        <begin position="1"/>
        <end position="22"/>
    </location>
</feature>
<dbReference type="InterPro" id="IPR002938">
    <property type="entry name" value="FAD-bd"/>
</dbReference>
<evidence type="ECO:0000313" key="5">
    <source>
        <dbReference type="EMBL" id="MFC6882306.1"/>
    </source>
</evidence>
<dbReference type="SUPFAM" id="SSF51905">
    <property type="entry name" value="FAD/NAD(P)-binding domain"/>
    <property type="match status" value="1"/>
</dbReference>
<organism evidence="5 6">
    <name type="scientific">Actinomadura yumaensis</name>
    <dbReference type="NCBI Taxonomy" id="111807"/>
    <lineage>
        <taxon>Bacteria</taxon>
        <taxon>Bacillati</taxon>
        <taxon>Actinomycetota</taxon>
        <taxon>Actinomycetes</taxon>
        <taxon>Streptosporangiales</taxon>
        <taxon>Thermomonosporaceae</taxon>
        <taxon>Actinomadura</taxon>
    </lineage>
</organism>
<dbReference type="InterPro" id="IPR050493">
    <property type="entry name" value="FAD-dep_Monooxygenase_BioMet"/>
</dbReference>
<dbReference type="Gene3D" id="3.50.50.60">
    <property type="entry name" value="FAD/NAD(P)-binding domain"/>
    <property type="match status" value="1"/>
</dbReference>
<reference evidence="6" key="1">
    <citation type="journal article" date="2019" name="Int. J. Syst. Evol. Microbiol.">
        <title>The Global Catalogue of Microorganisms (GCM) 10K type strain sequencing project: providing services to taxonomists for standard genome sequencing and annotation.</title>
        <authorList>
            <consortium name="The Broad Institute Genomics Platform"/>
            <consortium name="The Broad Institute Genome Sequencing Center for Infectious Disease"/>
            <person name="Wu L."/>
            <person name="Ma J."/>
        </authorList>
    </citation>
    <scope>NUCLEOTIDE SEQUENCE [LARGE SCALE GENOMIC DNA]</scope>
    <source>
        <strain evidence="6">JCM 3369</strain>
    </source>
</reference>
<dbReference type="Gene3D" id="3.30.9.10">
    <property type="entry name" value="D-Amino Acid Oxidase, subunit A, domain 2"/>
    <property type="match status" value="1"/>
</dbReference>